<organism evidence="2 3">
    <name type="scientific">Flavobacterium johnsoniae</name>
    <name type="common">Cytophaga johnsonae</name>
    <dbReference type="NCBI Taxonomy" id="986"/>
    <lineage>
        <taxon>Bacteria</taxon>
        <taxon>Pseudomonadati</taxon>
        <taxon>Bacteroidota</taxon>
        <taxon>Flavobacteriia</taxon>
        <taxon>Flavobacteriales</taxon>
        <taxon>Flavobacteriaceae</taxon>
        <taxon>Flavobacterium</taxon>
    </lineage>
</organism>
<feature type="domain" description="Carbohydrate-binding" evidence="1">
    <location>
        <begin position="25"/>
        <end position="211"/>
    </location>
</feature>
<dbReference type="SUPFAM" id="SSF49344">
    <property type="entry name" value="CBD9-like"/>
    <property type="match status" value="1"/>
</dbReference>
<dbReference type="EMBL" id="MLFK01000007">
    <property type="protein sequence ID" value="OIV41423.1"/>
    <property type="molecule type" value="Genomic_DNA"/>
</dbReference>
<name>A0A1J7BRT9_FLAJO</name>
<keyword evidence="2" id="KW-0119">Carbohydrate metabolism</keyword>
<dbReference type="GO" id="GO:0004553">
    <property type="term" value="F:hydrolase activity, hydrolyzing O-glycosyl compounds"/>
    <property type="evidence" value="ECO:0007669"/>
    <property type="project" value="InterPro"/>
</dbReference>
<gene>
    <name evidence="2" type="ORF">BKM63_12850</name>
</gene>
<keyword evidence="2" id="KW-0624">Polysaccharide degradation</keyword>
<evidence type="ECO:0000313" key="3">
    <source>
        <dbReference type="Proteomes" id="UP000182826"/>
    </source>
</evidence>
<dbReference type="AlphaFoldDB" id="A0A1J7BRT9"/>
<dbReference type="Pfam" id="PF06452">
    <property type="entry name" value="CBM9_1"/>
    <property type="match status" value="1"/>
</dbReference>
<keyword evidence="2" id="KW-0858">Xylan degradation</keyword>
<sequence length="214" mass="25442">MKEYQVILIDKSQKKTNAVLNFSDWEKANCLTDFCSPWKSDSFSKIEFRALWDLENLYFKFKVFDTEIYIDKKDDSIDSIGNSDRVEMFFRKDENLSPYYCLEMDTETRLMDFEAYPDWNFDFNWNWPKEHLELIKSKDEDGFTIEGRISISSLNDLNLIQNNTIETGIYRAKFSKNEKEEYEPTWISWVNPNTEKPNFHIASSFGKLVLLEGS</sequence>
<dbReference type="Proteomes" id="UP000182826">
    <property type="component" value="Unassembled WGS sequence"/>
</dbReference>
<dbReference type="InterPro" id="IPR010502">
    <property type="entry name" value="Carb-bd_dom_fam9"/>
</dbReference>
<keyword evidence="3" id="KW-1185">Reference proteome</keyword>
<accession>A0A1J7BRT9</accession>
<keyword evidence="2" id="KW-0326">Glycosidase</keyword>
<comment type="caution">
    <text evidence="2">The sequence shown here is derived from an EMBL/GenBank/DDBJ whole genome shotgun (WGS) entry which is preliminary data.</text>
</comment>
<dbReference type="GO" id="GO:0045493">
    <property type="term" value="P:xylan catabolic process"/>
    <property type="evidence" value="ECO:0007669"/>
    <property type="project" value="UniProtKB-KW"/>
</dbReference>
<reference evidence="2 3" key="1">
    <citation type="submission" date="2016-10" db="EMBL/GenBank/DDBJ databases">
        <title>Draft Genome Sequence of Rhizobacteria Flavobacterium johnsoniae CI04.</title>
        <authorList>
            <person name="Bravo J.I."/>
            <person name="Lozano G.L."/>
            <person name="Handelsman J."/>
        </authorList>
    </citation>
    <scope>NUCLEOTIDE SEQUENCE [LARGE SCALE GENOMIC DNA]</scope>
    <source>
        <strain evidence="2 3">CI04</strain>
    </source>
</reference>
<evidence type="ECO:0000313" key="2">
    <source>
        <dbReference type="EMBL" id="OIV41423.1"/>
    </source>
</evidence>
<proteinExistence type="predicted"/>
<keyword evidence="2" id="KW-0378">Hydrolase</keyword>
<dbReference type="RefSeq" id="WP_071636980.1">
    <property type="nucleotide sequence ID" value="NZ_MLFK01000007.1"/>
</dbReference>
<protein>
    <submittedName>
        <fullName evidence="2">Endoxylanase</fullName>
    </submittedName>
</protein>
<evidence type="ECO:0000259" key="1">
    <source>
        <dbReference type="Pfam" id="PF06452"/>
    </source>
</evidence>
<dbReference type="OrthoDB" id="9801646at2"/>
<dbReference type="GO" id="GO:0030246">
    <property type="term" value="F:carbohydrate binding"/>
    <property type="evidence" value="ECO:0007669"/>
    <property type="project" value="InterPro"/>
</dbReference>
<dbReference type="Gene3D" id="2.60.40.1190">
    <property type="match status" value="1"/>
</dbReference>